<dbReference type="PROSITE" id="PS00211">
    <property type="entry name" value="ABC_TRANSPORTER_1"/>
    <property type="match status" value="1"/>
</dbReference>
<evidence type="ECO:0000256" key="5">
    <source>
        <dbReference type="ARBA" id="ARBA00022741"/>
    </source>
</evidence>
<dbReference type="Gene3D" id="1.20.1560.10">
    <property type="entry name" value="ABC transporter type 1, transmembrane domain"/>
    <property type="match status" value="1"/>
</dbReference>
<reference evidence="12 13" key="1">
    <citation type="submission" date="2017-11" db="EMBL/GenBank/DDBJ databases">
        <title>Rhodohalobacter 15182 sp. nov., isolated from a salt lake.</title>
        <authorList>
            <person name="Han S."/>
        </authorList>
    </citation>
    <scope>NUCLEOTIDE SEQUENCE [LARGE SCALE GENOMIC DNA]</scope>
    <source>
        <strain evidence="12 13">15182</strain>
    </source>
</reference>
<dbReference type="InterPro" id="IPR017871">
    <property type="entry name" value="ABC_transporter-like_CS"/>
</dbReference>
<evidence type="ECO:0000256" key="2">
    <source>
        <dbReference type="ARBA" id="ARBA00022448"/>
    </source>
</evidence>
<dbReference type="PROSITE" id="PS50929">
    <property type="entry name" value="ABC_TM1F"/>
    <property type="match status" value="1"/>
</dbReference>
<dbReference type="PANTHER" id="PTHR24221">
    <property type="entry name" value="ATP-BINDING CASSETTE SUB-FAMILY B"/>
    <property type="match status" value="1"/>
</dbReference>
<sequence length="598" mass="67384">MLNLIKKLFYILPKGDPFKVAILFVMMLVAAGLEVIGIGMIPAFVSIVASPEQVLGYEPLQFLWSALDITTDRDLLIWGSVALVGIFILKSIYIVFFNYVEARFIFNRRYMISHRLMSSYMQAPYTFHLGINTSELLRNLTSEVNIIVNHIMTNLLKMSREGLMAVSILLFLFTMEPLITMVVMLFSGIGAGSFLFLTQKKMKAYGEQEQGHRRKMIQAINQGLGGIKDARVLNREQYFIEKFRTEVYDSTRLLAWIRYIQQIPKPVVETTAVLGMMMISALMVWQGRAMSTIIPILTLFAMATVRLMPAIQQLSSMYTAVRYNLVAIDPIYDDLTKLAEYRKQFLEDRKSGKKMTLEKQIKADSVSYSYPGSDELALSKVSFEIPRGKAVAFVGESGAGKTTIVDLLLGLLEPTGGEIMVDGRNIHEKLSAWQINVGYIPQSIYLADETLRNNIAFGVQDDEIDDKKVMEAIESASLSEMVSRLPNGLDTMIGENGTRISGGQRQRVGIARALYHNPQVLVMDEATSALDNITEKEITRAIETLKGERTIIMIAHRLTTVENCDRLYLMKDGKIVDEGSYGELVEKNKEFRKMALVE</sequence>
<evidence type="ECO:0000256" key="8">
    <source>
        <dbReference type="ARBA" id="ARBA00023136"/>
    </source>
</evidence>
<organism evidence="12 13">
    <name type="scientific">Rhodohalobacter barkolensis</name>
    <dbReference type="NCBI Taxonomy" id="2053187"/>
    <lineage>
        <taxon>Bacteria</taxon>
        <taxon>Pseudomonadati</taxon>
        <taxon>Balneolota</taxon>
        <taxon>Balneolia</taxon>
        <taxon>Balneolales</taxon>
        <taxon>Balneolaceae</taxon>
        <taxon>Rhodohalobacter</taxon>
    </lineage>
</organism>
<dbReference type="EMBL" id="PISP01000003">
    <property type="protein sequence ID" value="PKD43271.1"/>
    <property type="molecule type" value="Genomic_DNA"/>
</dbReference>
<keyword evidence="8 9" id="KW-0472">Membrane</keyword>
<gene>
    <name evidence="12" type="ORF">CWD77_11695</name>
</gene>
<dbReference type="AlphaFoldDB" id="A0A2N0VGF2"/>
<keyword evidence="5" id="KW-0547">Nucleotide-binding</keyword>
<dbReference type="SMART" id="SM00382">
    <property type="entry name" value="AAA"/>
    <property type="match status" value="1"/>
</dbReference>
<feature type="transmembrane region" description="Helical" evidence="9">
    <location>
        <begin position="21"/>
        <end position="49"/>
    </location>
</feature>
<dbReference type="PANTHER" id="PTHR24221:SF654">
    <property type="entry name" value="ATP-BINDING CASSETTE SUB-FAMILY B MEMBER 6"/>
    <property type="match status" value="1"/>
</dbReference>
<evidence type="ECO:0000256" key="3">
    <source>
        <dbReference type="ARBA" id="ARBA00022475"/>
    </source>
</evidence>
<dbReference type="GO" id="GO:0034040">
    <property type="term" value="F:ATPase-coupled lipid transmembrane transporter activity"/>
    <property type="evidence" value="ECO:0007669"/>
    <property type="project" value="TreeGrafter"/>
</dbReference>
<protein>
    <submittedName>
        <fullName evidence="12">ABC transporter ATP-binding protein</fullName>
    </submittedName>
</protein>
<feature type="domain" description="ABC transmembrane type-1" evidence="11">
    <location>
        <begin position="21"/>
        <end position="321"/>
    </location>
</feature>
<keyword evidence="4 9" id="KW-0812">Transmembrane</keyword>
<proteinExistence type="predicted"/>
<dbReference type="RefSeq" id="WP_101073745.1">
    <property type="nucleotide sequence ID" value="NZ_PISP01000003.1"/>
</dbReference>
<dbReference type="InterPro" id="IPR003439">
    <property type="entry name" value="ABC_transporter-like_ATP-bd"/>
</dbReference>
<keyword evidence="2" id="KW-0813">Transport</keyword>
<evidence type="ECO:0000256" key="1">
    <source>
        <dbReference type="ARBA" id="ARBA00004651"/>
    </source>
</evidence>
<feature type="transmembrane region" description="Helical" evidence="9">
    <location>
        <begin position="75"/>
        <end position="100"/>
    </location>
</feature>
<keyword evidence="7 9" id="KW-1133">Transmembrane helix</keyword>
<dbReference type="InterPro" id="IPR036640">
    <property type="entry name" value="ABC1_TM_sf"/>
</dbReference>
<keyword evidence="6 12" id="KW-0067">ATP-binding</keyword>
<dbReference type="Pfam" id="PF00005">
    <property type="entry name" value="ABC_tran"/>
    <property type="match status" value="1"/>
</dbReference>
<dbReference type="SUPFAM" id="SSF90123">
    <property type="entry name" value="ABC transporter transmembrane region"/>
    <property type="match status" value="1"/>
</dbReference>
<dbReference type="GO" id="GO:0005524">
    <property type="term" value="F:ATP binding"/>
    <property type="evidence" value="ECO:0007669"/>
    <property type="project" value="UniProtKB-KW"/>
</dbReference>
<feature type="domain" description="ABC transporter" evidence="10">
    <location>
        <begin position="361"/>
        <end position="597"/>
    </location>
</feature>
<evidence type="ECO:0000259" key="11">
    <source>
        <dbReference type="PROSITE" id="PS50929"/>
    </source>
</evidence>
<dbReference type="Pfam" id="PF00664">
    <property type="entry name" value="ABC_membrane"/>
    <property type="match status" value="1"/>
</dbReference>
<dbReference type="Gene3D" id="3.40.50.300">
    <property type="entry name" value="P-loop containing nucleotide triphosphate hydrolases"/>
    <property type="match status" value="1"/>
</dbReference>
<dbReference type="OrthoDB" id="1522160at2"/>
<dbReference type="SUPFAM" id="SSF52540">
    <property type="entry name" value="P-loop containing nucleoside triphosphate hydrolases"/>
    <property type="match status" value="1"/>
</dbReference>
<feature type="transmembrane region" description="Helical" evidence="9">
    <location>
        <begin position="155"/>
        <end position="173"/>
    </location>
</feature>
<dbReference type="PROSITE" id="PS50893">
    <property type="entry name" value="ABC_TRANSPORTER_2"/>
    <property type="match status" value="1"/>
</dbReference>
<evidence type="ECO:0000313" key="13">
    <source>
        <dbReference type="Proteomes" id="UP000233398"/>
    </source>
</evidence>
<dbReference type="GO" id="GO:0140359">
    <property type="term" value="F:ABC-type transporter activity"/>
    <property type="evidence" value="ECO:0007669"/>
    <property type="project" value="InterPro"/>
</dbReference>
<dbReference type="GO" id="GO:0016887">
    <property type="term" value="F:ATP hydrolysis activity"/>
    <property type="evidence" value="ECO:0007669"/>
    <property type="project" value="InterPro"/>
</dbReference>
<dbReference type="InterPro" id="IPR039421">
    <property type="entry name" value="Type_1_exporter"/>
</dbReference>
<dbReference type="Proteomes" id="UP000233398">
    <property type="component" value="Unassembled WGS sequence"/>
</dbReference>
<name>A0A2N0VGF2_9BACT</name>
<dbReference type="InterPro" id="IPR027417">
    <property type="entry name" value="P-loop_NTPase"/>
</dbReference>
<dbReference type="InterPro" id="IPR003593">
    <property type="entry name" value="AAA+_ATPase"/>
</dbReference>
<evidence type="ECO:0000256" key="9">
    <source>
        <dbReference type="SAM" id="Phobius"/>
    </source>
</evidence>
<dbReference type="GO" id="GO:0005886">
    <property type="term" value="C:plasma membrane"/>
    <property type="evidence" value="ECO:0007669"/>
    <property type="project" value="UniProtKB-SubCell"/>
</dbReference>
<dbReference type="FunFam" id="3.40.50.300:FF:000299">
    <property type="entry name" value="ABC transporter ATP-binding protein/permease"/>
    <property type="match status" value="1"/>
</dbReference>
<comment type="caution">
    <text evidence="12">The sequence shown here is derived from an EMBL/GenBank/DDBJ whole genome shotgun (WGS) entry which is preliminary data.</text>
</comment>
<accession>A0A2N0VGF2</accession>
<evidence type="ECO:0000259" key="10">
    <source>
        <dbReference type="PROSITE" id="PS50893"/>
    </source>
</evidence>
<evidence type="ECO:0000313" key="12">
    <source>
        <dbReference type="EMBL" id="PKD43271.1"/>
    </source>
</evidence>
<keyword evidence="13" id="KW-1185">Reference proteome</keyword>
<evidence type="ECO:0000256" key="4">
    <source>
        <dbReference type="ARBA" id="ARBA00022692"/>
    </source>
</evidence>
<comment type="subcellular location">
    <subcellularLocation>
        <location evidence="1">Cell membrane</location>
        <topology evidence="1">Multi-pass membrane protein</topology>
    </subcellularLocation>
</comment>
<evidence type="ECO:0000256" key="6">
    <source>
        <dbReference type="ARBA" id="ARBA00022840"/>
    </source>
</evidence>
<keyword evidence="3" id="KW-1003">Cell membrane</keyword>
<dbReference type="InterPro" id="IPR011527">
    <property type="entry name" value="ABC1_TM_dom"/>
</dbReference>
<evidence type="ECO:0000256" key="7">
    <source>
        <dbReference type="ARBA" id="ARBA00022989"/>
    </source>
</evidence>